<sequence length="200" mass="21992">MATPEAAPPPPPIERILPYVASLLSAGLSFASAFTRFLSVLLSSSLTFFSPLPLIAYLFAPLIVFLDVLTDIAVRWPHRLALYALDALYPVYVFCGVACIVGVLLGTAGRVVAVFLVQFFVGKEGEGARPASMTPRPTTRTYAFFFFFCEAIPEKQIPDARTREVHNALSDFCRHTPIEHSSATPAFLHIRLLRSCMSPK</sequence>
<reference evidence="2" key="1">
    <citation type="submission" date="2022-07" db="EMBL/GenBank/DDBJ databases">
        <title>The genome of Lyophyllum shimeji provides insight into the initial evolution of ectomycorrhizal fungal genome.</title>
        <authorList>
            <person name="Kobayashi Y."/>
            <person name="Shibata T."/>
            <person name="Hirakawa H."/>
            <person name="Shigenobu S."/>
            <person name="Nishiyama T."/>
            <person name="Yamada A."/>
            <person name="Hasebe M."/>
            <person name="Kawaguchi M."/>
        </authorList>
    </citation>
    <scope>NUCLEOTIDE SEQUENCE</scope>
    <source>
        <strain evidence="2">AT787</strain>
    </source>
</reference>
<feature type="transmembrane region" description="Helical" evidence="1">
    <location>
        <begin position="89"/>
        <end position="121"/>
    </location>
</feature>
<evidence type="ECO:0000313" key="3">
    <source>
        <dbReference type="Proteomes" id="UP001063166"/>
    </source>
</evidence>
<evidence type="ECO:0000313" key="2">
    <source>
        <dbReference type="EMBL" id="GLB44383.1"/>
    </source>
</evidence>
<keyword evidence="1" id="KW-0812">Transmembrane</keyword>
<feature type="transmembrane region" description="Helical" evidence="1">
    <location>
        <begin position="16"/>
        <end position="34"/>
    </location>
</feature>
<name>A0A9P3PYI4_LYOSH</name>
<keyword evidence="3" id="KW-1185">Reference proteome</keyword>
<protein>
    <submittedName>
        <fullName evidence="2">Uncharacterized protein</fullName>
    </submittedName>
</protein>
<accession>A0A9P3PYI4</accession>
<keyword evidence="1" id="KW-1133">Transmembrane helix</keyword>
<organism evidence="2 3">
    <name type="scientific">Lyophyllum shimeji</name>
    <name type="common">Hon-shimeji</name>
    <name type="synonym">Tricholoma shimeji</name>
    <dbReference type="NCBI Taxonomy" id="47721"/>
    <lineage>
        <taxon>Eukaryota</taxon>
        <taxon>Fungi</taxon>
        <taxon>Dikarya</taxon>
        <taxon>Basidiomycota</taxon>
        <taxon>Agaricomycotina</taxon>
        <taxon>Agaricomycetes</taxon>
        <taxon>Agaricomycetidae</taxon>
        <taxon>Agaricales</taxon>
        <taxon>Tricholomatineae</taxon>
        <taxon>Lyophyllaceae</taxon>
        <taxon>Lyophyllum</taxon>
    </lineage>
</organism>
<proteinExistence type="predicted"/>
<evidence type="ECO:0000256" key="1">
    <source>
        <dbReference type="SAM" id="Phobius"/>
    </source>
</evidence>
<dbReference type="EMBL" id="BRPK01000017">
    <property type="protein sequence ID" value="GLB44383.1"/>
    <property type="molecule type" value="Genomic_DNA"/>
</dbReference>
<comment type="caution">
    <text evidence="2">The sequence shown here is derived from an EMBL/GenBank/DDBJ whole genome shotgun (WGS) entry which is preliminary data.</text>
</comment>
<gene>
    <name evidence="2" type="ORF">LshimejAT787_1700100</name>
</gene>
<dbReference type="Proteomes" id="UP001063166">
    <property type="component" value="Unassembled WGS sequence"/>
</dbReference>
<feature type="transmembrane region" description="Helical" evidence="1">
    <location>
        <begin position="46"/>
        <end position="69"/>
    </location>
</feature>
<dbReference type="OrthoDB" id="3366475at2759"/>
<dbReference type="AlphaFoldDB" id="A0A9P3PYI4"/>
<keyword evidence="1" id="KW-0472">Membrane</keyword>